<sequence length="67" mass="7788">MYFFQELSYLGKVVLQISRFFIAFSNKQTLRYALIAVTLTPDFIYHSAQFLPSVCFLTQANINTQTQ</sequence>
<reference evidence="1 2" key="1">
    <citation type="submission" date="2015-03" db="EMBL/GenBank/DDBJ databases">
        <title>Draft genome sequences of two protease-producing strains of Arsukibacterium isolated from two cold and alkaline environments.</title>
        <authorList>
            <person name="Lylloff J.E."/>
            <person name="Skov L.B."/>
            <person name="Jepsen M."/>
            <person name="Hallin P.F."/>
            <person name="Sorensen S.J."/>
            <person name="Stougaard P."/>
            <person name="Glaring M.A."/>
        </authorList>
    </citation>
    <scope>NUCLEOTIDE SEQUENCE [LARGE SCALE GENOMIC DNA]</scope>
    <source>
        <strain evidence="1 2">GCM72</strain>
    </source>
</reference>
<keyword evidence="2" id="KW-1185">Reference proteome</keyword>
<protein>
    <submittedName>
        <fullName evidence="1">Uncharacterized protein</fullName>
    </submittedName>
</protein>
<accession>A0A0M2V8A6</accession>
<evidence type="ECO:0000313" key="2">
    <source>
        <dbReference type="Proteomes" id="UP000034228"/>
    </source>
</evidence>
<dbReference type="AlphaFoldDB" id="A0A0M2V8A6"/>
<dbReference type="EMBL" id="LAHO01000002">
    <property type="protein sequence ID" value="KKO46846.1"/>
    <property type="molecule type" value="Genomic_DNA"/>
</dbReference>
<comment type="caution">
    <text evidence="1">The sequence shown here is derived from an EMBL/GenBank/DDBJ whole genome shotgun (WGS) entry which is preliminary data.</text>
</comment>
<dbReference type="Proteomes" id="UP000034228">
    <property type="component" value="Unassembled WGS sequence"/>
</dbReference>
<proteinExistence type="predicted"/>
<dbReference type="STRING" id="336831.WG68_02565"/>
<evidence type="ECO:0000313" key="1">
    <source>
        <dbReference type="EMBL" id="KKO46846.1"/>
    </source>
</evidence>
<gene>
    <name evidence="1" type="ORF">WG68_02565</name>
</gene>
<organism evidence="1 2">
    <name type="scientific">Arsukibacterium ikkense</name>
    <dbReference type="NCBI Taxonomy" id="336831"/>
    <lineage>
        <taxon>Bacteria</taxon>
        <taxon>Pseudomonadati</taxon>
        <taxon>Pseudomonadota</taxon>
        <taxon>Gammaproteobacteria</taxon>
        <taxon>Chromatiales</taxon>
        <taxon>Chromatiaceae</taxon>
        <taxon>Arsukibacterium</taxon>
    </lineage>
</organism>
<name>A0A0M2V8A6_9GAMM</name>